<name>A0AAN6YZK5_9PEZI</name>
<dbReference type="InterPro" id="IPR007612">
    <property type="entry name" value="LOR"/>
</dbReference>
<dbReference type="AlphaFoldDB" id="A0AAN6YZK5"/>
<dbReference type="SUPFAM" id="SSF54518">
    <property type="entry name" value="Tubby C-terminal domain-like"/>
    <property type="match status" value="1"/>
</dbReference>
<evidence type="ECO:0000256" key="1">
    <source>
        <dbReference type="ARBA" id="ARBA00005437"/>
    </source>
</evidence>
<comment type="caution">
    <text evidence="2">The sequence shown here is derived from an EMBL/GenBank/DDBJ whole genome shotgun (WGS) entry which is preliminary data.</text>
</comment>
<comment type="similarity">
    <text evidence="1">Belongs to the LOR family.</text>
</comment>
<dbReference type="Pfam" id="PF04525">
    <property type="entry name" value="LOR"/>
    <property type="match status" value="1"/>
</dbReference>
<keyword evidence="3" id="KW-1185">Reference proteome</keyword>
<evidence type="ECO:0008006" key="4">
    <source>
        <dbReference type="Google" id="ProtNLM"/>
    </source>
</evidence>
<gene>
    <name evidence="2" type="ORF">N657DRAFT_638008</name>
</gene>
<dbReference type="RefSeq" id="XP_062642252.1">
    <property type="nucleotide sequence ID" value="XM_062791555.1"/>
</dbReference>
<sequence length="204" mass="22845">MASAQLRPVPQQLAIFKNKVASETQTFFVKEQGDKFDVTTLDGLRWMSVVPEAGRIVWNARKHVKDAQGNIVFDFIQKGFPHQATTFAVVEKNSKKEHMRLKKKFSLFRFKAQGKFTTISGTPVKLIMKGNRSGLSINVTDKSSGTVAGRIERYVQDATLKKVMKEAMPGRQNYLVTVAPGVDPALMVAMCIYMDEINEQSGTR</sequence>
<protein>
    <recommendedName>
        <fullName evidence="4">Tubby C-terminal-like domain-containing protein</fullName>
    </recommendedName>
</protein>
<dbReference type="InterPro" id="IPR025659">
    <property type="entry name" value="Tubby-like_C"/>
</dbReference>
<evidence type="ECO:0000313" key="2">
    <source>
        <dbReference type="EMBL" id="KAK4118479.1"/>
    </source>
</evidence>
<organism evidence="2 3">
    <name type="scientific">Parathielavia appendiculata</name>
    <dbReference type="NCBI Taxonomy" id="2587402"/>
    <lineage>
        <taxon>Eukaryota</taxon>
        <taxon>Fungi</taxon>
        <taxon>Dikarya</taxon>
        <taxon>Ascomycota</taxon>
        <taxon>Pezizomycotina</taxon>
        <taxon>Sordariomycetes</taxon>
        <taxon>Sordariomycetidae</taxon>
        <taxon>Sordariales</taxon>
        <taxon>Chaetomiaceae</taxon>
        <taxon>Parathielavia</taxon>
    </lineage>
</organism>
<dbReference type="EMBL" id="MU853267">
    <property type="protein sequence ID" value="KAK4118479.1"/>
    <property type="molecule type" value="Genomic_DNA"/>
</dbReference>
<accession>A0AAN6YZK5</accession>
<proteinExistence type="inferred from homology"/>
<reference evidence="2" key="1">
    <citation type="journal article" date="2023" name="Mol. Phylogenet. Evol.">
        <title>Genome-scale phylogeny and comparative genomics of the fungal order Sordariales.</title>
        <authorList>
            <person name="Hensen N."/>
            <person name="Bonometti L."/>
            <person name="Westerberg I."/>
            <person name="Brannstrom I.O."/>
            <person name="Guillou S."/>
            <person name="Cros-Aarteil S."/>
            <person name="Calhoun S."/>
            <person name="Haridas S."/>
            <person name="Kuo A."/>
            <person name="Mondo S."/>
            <person name="Pangilinan J."/>
            <person name="Riley R."/>
            <person name="LaButti K."/>
            <person name="Andreopoulos B."/>
            <person name="Lipzen A."/>
            <person name="Chen C."/>
            <person name="Yan M."/>
            <person name="Daum C."/>
            <person name="Ng V."/>
            <person name="Clum A."/>
            <person name="Steindorff A."/>
            <person name="Ohm R.A."/>
            <person name="Martin F."/>
            <person name="Silar P."/>
            <person name="Natvig D.O."/>
            <person name="Lalanne C."/>
            <person name="Gautier V."/>
            <person name="Ament-Velasquez S.L."/>
            <person name="Kruys A."/>
            <person name="Hutchinson M.I."/>
            <person name="Powell A.J."/>
            <person name="Barry K."/>
            <person name="Miller A.N."/>
            <person name="Grigoriev I.V."/>
            <person name="Debuchy R."/>
            <person name="Gladieux P."/>
            <person name="Hiltunen Thoren M."/>
            <person name="Johannesson H."/>
        </authorList>
    </citation>
    <scope>NUCLEOTIDE SEQUENCE</scope>
    <source>
        <strain evidence="2">CBS 731.68</strain>
    </source>
</reference>
<dbReference type="Gene3D" id="2.40.160.200">
    <property type="entry name" value="LURP1-related"/>
    <property type="match status" value="1"/>
</dbReference>
<dbReference type="InterPro" id="IPR038595">
    <property type="entry name" value="LOR_sf"/>
</dbReference>
<dbReference type="GeneID" id="87828324"/>
<dbReference type="Proteomes" id="UP001302602">
    <property type="component" value="Unassembled WGS sequence"/>
</dbReference>
<reference evidence="2" key="2">
    <citation type="submission" date="2023-05" db="EMBL/GenBank/DDBJ databases">
        <authorList>
            <consortium name="Lawrence Berkeley National Laboratory"/>
            <person name="Steindorff A."/>
            <person name="Hensen N."/>
            <person name="Bonometti L."/>
            <person name="Westerberg I."/>
            <person name="Brannstrom I.O."/>
            <person name="Guillou S."/>
            <person name="Cros-Aarteil S."/>
            <person name="Calhoun S."/>
            <person name="Haridas S."/>
            <person name="Kuo A."/>
            <person name="Mondo S."/>
            <person name="Pangilinan J."/>
            <person name="Riley R."/>
            <person name="Labutti K."/>
            <person name="Andreopoulos B."/>
            <person name="Lipzen A."/>
            <person name="Chen C."/>
            <person name="Yanf M."/>
            <person name="Daum C."/>
            <person name="Ng V."/>
            <person name="Clum A."/>
            <person name="Ohm R."/>
            <person name="Martin F."/>
            <person name="Silar P."/>
            <person name="Natvig D."/>
            <person name="Lalanne C."/>
            <person name="Gautier V."/>
            <person name="Ament-Velasquez S.L."/>
            <person name="Kruys A."/>
            <person name="Hutchinson M.I."/>
            <person name="Powell A.J."/>
            <person name="Barry K."/>
            <person name="Miller A.N."/>
            <person name="Grigoriev I.V."/>
            <person name="Debuchy R."/>
            <person name="Gladieux P."/>
            <person name="Thoren M.H."/>
            <person name="Johannesson H."/>
        </authorList>
    </citation>
    <scope>NUCLEOTIDE SEQUENCE</scope>
    <source>
        <strain evidence="2">CBS 731.68</strain>
    </source>
</reference>
<evidence type="ECO:0000313" key="3">
    <source>
        <dbReference type="Proteomes" id="UP001302602"/>
    </source>
</evidence>